<protein>
    <recommendedName>
        <fullName evidence="4">aspartate kinase</fullName>
        <ecNumber evidence="4">2.7.2.4</ecNumber>
    </recommendedName>
</protein>
<keyword evidence="13" id="KW-1185">Reference proteome</keyword>
<dbReference type="GO" id="GO:0009090">
    <property type="term" value="P:homoserine biosynthetic process"/>
    <property type="evidence" value="ECO:0007669"/>
    <property type="project" value="TreeGrafter"/>
</dbReference>
<evidence type="ECO:0000256" key="2">
    <source>
        <dbReference type="ARBA" id="ARBA00005139"/>
    </source>
</evidence>
<reference evidence="12" key="1">
    <citation type="submission" date="2021-10" db="EMBL/GenBank/DDBJ databases">
        <title>Anaerobic single-cell dispensing facilitates the cultivation of human gut bacteria.</title>
        <authorList>
            <person name="Afrizal A."/>
        </authorList>
    </citation>
    <scope>NUCLEOTIDE SEQUENCE</scope>
    <source>
        <strain evidence="12">CLA-AA-H250</strain>
    </source>
</reference>
<dbReference type="GO" id="GO:0004072">
    <property type="term" value="F:aspartate kinase activity"/>
    <property type="evidence" value="ECO:0007669"/>
    <property type="project" value="UniProtKB-EC"/>
</dbReference>
<comment type="caution">
    <text evidence="12">The sequence shown here is derived from an EMBL/GenBank/DDBJ whole genome shotgun (WGS) entry which is preliminary data.</text>
</comment>
<dbReference type="InterPro" id="IPR002912">
    <property type="entry name" value="ACT_dom"/>
</dbReference>
<dbReference type="GO" id="GO:0005524">
    <property type="term" value="F:ATP binding"/>
    <property type="evidence" value="ECO:0007669"/>
    <property type="project" value="UniProtKB-KW"/>
</dbReference>
<dbReference type="GO" id="GO:0009089">
    <property type="term" value="P:lysine biosynthetic process via diaminopimelate"/>
    <property type="evidence" value="ECO:0007669"/>
    <property type="project" value="TreeGrafter"/>
</dbReference>
<evidence type="ECO:0000256" key="5">
    <source>
        <dbReference type="ARBA" id="ARBA00022679"/>
    </source>
</evidence>
<keyword evidence="8" id="KW-0067">ATP-binding</keyword>
<dbReference type="AlphaFoldDB" id="A0AAE3AG97"/>
<evidence type="ECO:0000256" key="9">
    <source>
        <dbReference type="ARBA" id="ARBA00023154"/>
    </source>
</evidence>
<proteinExistence type="inferred from homology"/>
<sequence>MGTTEISTVSNITLVTLQGSPATTGFMAEVFERIAELDINIDMISMPPNHGANAGLSFTISDQDLIEVLSFANTLKTETGIKVIVSSVNHKISVYDPQMKNTPGMAARVFSAIAASDADIRLITTSEVEISLLVTEADYDTVLEAIEEAANAK</sequence>
<dbReference type="PANTHER" id="PTHR21499">
    <property type="entry name" value="ASPARTATE KINASE"/>
    <property type="match status" value="1"/>
</dbReference>
<feature type="domain" description="ACT" evidence="11">
    <location>
        <begin position="15"/>
        <end position="86"/>
    </location>
</feature>
<gene>
    <name evidence="12" type="ORF">LKD31_01375</name>
</gene>
<dbReference type="CDD" id="cd04892">
    <property type="entry name" value="ACT_AK-like_2"/>
    <property type="match status" value="1"/>
</dbReference>
<evidence type="ECO:0000256" key="10">
    <source>
        <dbReference type="ARBA" id="ARBA00047872"/>
    </source>
</evidence>
<keyword evidence="7" id="KW-0418">Kinase</keyword>
<keyword evidence="9" id="KW-0457">Lysine biosynthesis</keyword>
<evidence type="ECO:0000256" key="7">
    <source>
        <dbReference type="ARBA" id="ARBA00022777"/>
    </source>
</evidence>
<organism evidence="12 13">
    <name type="scientific">Hominenteromicrobium mulieris</name>
    <dbReference type="NCBI Taxonomy" id="2885357"/>
    <lineage>
        <taxon>Bacteria</taxon>
        <taxon>Bacillati</taxon>
        <taxon>Bacillota</taxon>
        <taxon>Clostridia</taxon>
        <taxon>Eubacteriales</taxon>
        <taxon>Oscillospiraceae</taxon>
        <taxon>Hominenteromicrobium</taxon>
    </lineage>
</organism>
<keyword evidence="9" id="KW-0028">Amino-acid biosynthesis</keyword>
<evidence type="ECO:0000256" key="6">
    <source>
        <dbReference type="ARBA" id="ARBA00022741"/>
    </source>
</evidence>
<dbReference type="EMBL" id="JAJEQC010000001">
    <property type="protein sequence ID" value="MCC2135667.1"/>
    <property type="molecule type" value="Genomic_DNA"/>
</dbReference>
<comment type="pathway">
    <text evidence="2">Amino-acid biosynthesis; L-threonine biosynthesis; L-threonine from L-aspartate: step 1/5.</text>
</comment>
<evidence type="ECO:0000313" key="12">
    <source>
        <dbReference type="EMBL" id="MCC2135667.1"/>
    </source>
</evidence>
<comment type="pathway">
    <text evidence="1">Amino-acid biosynthesis; L-methionine biosynthesis via de novo pathway; L-homoserine from L-aspartate: step 1/3.</text>
</comment>
<name>A0AAE3AG97_9FIRM</name>
<dbReference type="Pfam" id="PF22468">
    <property type="entry name" value="ACT_9"/>
    <property type="match status" value="1"/>
</dbReference>
<dbReference type="RefSeq" id="WP_308448297.1">
    <property type="nucleotide sequence ID" value="NZ_JAJEQC010000001.1"/>
</dbReference>
<dbReference type="PROSITE" id="PS51671">
    <property type="entry name" value="ACT"/>
    <property type="match status" value="2"/>
</dbReference>
<dbReference type="Proteomes" id="UP001199424">
    <property type="component" value="Unassembled WGS sequence"/>
</dbReference>
<dbReference type="SUPFAM" id="SSF55021">
    <property type="entry name" value="ACT-like"/>
    <property type="match status" value="2"/>
</dbReference>
<comment type="similarity">
    <text evidence="3">Belongs to the aspartokinase family.</text>
</comment>
<evidence type="ECO:0000256" key="1">
    <source>
        <dbReference type="ARBA" id="ARBA00004986"/>
    </source>
</evidence>
<evidence type="ECO:0000259" key="11">
    <source>
        <dbReference type="PROSITE" id="PS51671"/>
    </source>
</evidence>
<dbReference type="InterPro" id="IPR045865">
    <property type="entry name" value="ACT-like_dom_sf"/>
</dbReference>
<dbReference type="PANTHER" id="PTHR21499:SF3">
    <property type="entry name" value="ASPARTOKINASE"/>
    <property type="match status" value="1"/>
</dbReference>
<dbReference type="CDD" id="cd04891">
    <property type="entry name" value="ACT_AK-LysC-DapG-like_1"/>
    <property type="match status" value="1"/>
</dbReference>
<evidence type="ECO:0000256" key="4">
    <source>
        <dbReference type="ARBA" id="ARBA00013059"/>
    </source>
</evidence>
<evidence type="ECO:0000313" key="13">
    <source>
        <dbReference type="Proteomes" id="UP001199424"/>
    </source>
</evidence>
<comment type="catalytic activity">
    <reaction evidence="10">
        <text>L-aspartate + ATP = 4-phospho-L-aspartate + ADP</text>
        <dbReference type="Rhea" id="RHEA:23776"/>
        <dbReference type="ChEBI" id="CHEBI:29991"/>
        <dbReference type="ChEBI" id="CHEBI:30616"/>
        <dbReference type="ChEBI" id="CHEBI:57535"/>
        <dbReference type="ChEBI" id="CHEBI:456216"/>
        <dbReference type="EC" id="2.7.2.4"/>
    </reaction>
</comment>
<keyword evidence="6" id="KW-0547">Nucleotide-binding</keyword>
<dbReference type="InterPro" id="IPR054352">
    <property type="entry name" value="ACT_Aspartokinase"/>
</dbReference>
<dbReference type="GO" id="GO:0005829">
    <property type="term" value="C:cytosol"/>
    <property type="evidence" value="ECO:0007669"/>
    <property type="project" value="TreeGrafter"/>
</dbReference>
<feature type="domain" description="ACT" evidence="11">
    <location>
        <begin position="94"/>
        <end position="153"/>
    </location>
</feature>
<keyword evidence="5" id="KW-0808">Transferase</keyword>
<evidence type="ECO:0000256" key="8">
    <source>
        <dbReference type="ARBA" id="ARBA00022840"/>
    </source>
</evidence>
<dbReference type="EC" id="2.7.2.4" evidence="4"/>
<accession>A0AAE3AG97</accession>
<dbReference type="Gene3D" id="3.30.70.260">
    <property type="match status" value="2"/>
</dbReference>
<evidence type="ECO:0000256" key="3">
    <source>
        <dbReference type="ARBA" id="ARBA00010122"/>
    </source>
</evidence>